<dbReference type="Proteomes" id="UP001300692">
    <property type="component" value="Unassembled WGS sequence"/>
</dbReference>
<feature type="transmembrane region" description="Helical" evidence="1">
    <location>
        <begin position="211"/>
        <end position="229"/>
    </location>
</feature>
<proteinExistence type="predicted"/>
<dbReference type="EMBL" id="JAOYOD010000001">
    <property type="protein sequence ID" value="MCV9387329.1"/>
    <property type="molecule type" value="Genomic_DNA"/>
</dbReference>
<feature type="transmembrane region" description="Helical" evidence="1">
    <location>
        <begin position="394"/>
        <end position="411"/>
    </location>
</feature>
<keyword evidence="1" id="KW-0812">Transmembrane</keyword>
<evidence type="ECO:0000313" key="2">
    <source>
        <dbReference type="EMBL" id="MCV9387329.1"/>
    </source>
</evidence>
<evidence type="ECO:0008006" key="4">
    <source>
        <dbReference type="Google" id="ProtNLM"/>
    </source>
</evidence>
<feature type="transmembrane region" description="Helical" evidence="1">
    <location>
        <begin position="241"/>
        <end position="262"/>
    </location>
</feature>
<feature type="transmembrane region" description="Helical" evidence="1">
    <location>
        <begin position="338"/>
        <end position="356"/>
    </location>
</feature>
<feature type="transmembrane region" description="Helical" evidence="1">
    <location>
        <begin position="274"/>
        <end position="297"/>
    </location>
</feature>
<feature type="transmembrane region" description="Helical" evidence="1">
    <location>
        <begin position="140"/>
        <end position="163"/>
    </location>
</feature>
<protein>
    <recommendedName>
        <fullName evidence="4">DUF2157 domain-containing protein</fullName>
    </recommendedName>
</protein>
<feature type="transmembrane region" description="Helical" evidence="1">
    <location>
        <begin position="79"/>
        <end position="99"/>
    </location>
</feature>
<reference evidence="2 3" key="1">
    <citation type="submission" date="2022-10" db="EMBL/GenBank/DDBJ databases">
        <title>Comparative genomics and taxonomic characterization of three novel marine species of genus Reichenbachiella exhibiting antioxidant and polysaccharide degradation activities.</title>
        <authorList>
            <person name="Muhammad N."/>
            <person name="Lee Y.-J."/>
            <person name="Ko J."/>
            <person name="Kim S.-G."/>
        </authorList>
    </citation>
    <scope>NUCLEOTIDE SEQUENCE [LARGE SCALE GENOMIC DNA]</scope>
    <source>
        <strain evidence="2 3">ABR2-5</strain>
    </source>
</reference>
<dbReference type="RefSeq" id="WP_264138153.1">
    <property type="nucleotide sequence ID" value="NZ_JAOYOD010000001.1"/>
</dbReference>
<comment type="caution">
    <text evidence="2">The sequence shown here is derived from an EMBL/GenBank/DDBJ whole genome shotgun (WGS) entry which is preliminary data.</text>
</comment>
<evidence type="ECO:0000256" key="1">
    <source>
        <dbReference type="SAM" id="Phobius"/>
    </source>
</evidence>
<feature type="transmembrane region" description="Helical" evidence="1">
    <location>
        <begin position="303"/>
        <end position="326"/>
    </location>
</feature>
<evidence type="ECO:0000313" key="3">
    <source>
        <dbReference type="Proteomes" id="UP001300692"/>
    </source>
</evidence>
<name>A0ABT3CUN6_9BACT</name>
<feature type="transmembrane region" description="Helical" evidence="1">
    <location>
        <begin position="111"/>
        <end position="133"/>
    </location>
</feature>
<feature type="transmembrane region" description="Helical" evidence="1">
    <location>
        <begin position="169"/>
        <end position="190"/>
    </location>
</feature>
<sequence>MGSLSQEQINRVIEDLDQEGITFEPLRSELIDHMISDIESKVSEGMSFEEAWQVVKAQIPENHFKQLQKETMEVLSGKFKWVSLFAWIAAGLLALGGVFKMMHWPGAGTMLLGFLVMSAVTLLAGSGVSVRVYKESKGRAAIWAISLLASVYTLGLCFKVLHLPGANQLIFFSSLGVTVLFAGLSIYFFLSGGTLRNHLLIRLIEDNQKRMRQIALFLIGFGVMMNYGPLFQEVPNYTGTIFFLFSIILVGMYTYAFSWKYFIDQPKDNSSRLWLLLSSVTAFVMFMMPMLVIYFFGGGEEGLGYVIRQFAAFGALILFDVIVCVHYAKYSDSEYKKWLAPLSTFLVFYPFMRLGIKLEWFEGMLGGLMTNPVFVLSFMVFLVILLIRFRKEPLFSSLIILTMTSHMLPNIG</sequence>
<keyword evidence="3" id="KW-1185">Reference proteome</keyword>
<organism evidence="2 3">
    <name type="scientific">Reichenbachiella ulvae</name>
    <dbReference type="NCBI Taxonomy" id="2980104"/>
    <lineage>
        <taxon>Bacteria</taxon>
        <taxon>Pseudomonadati</taxon>
        <taxon>Bacteroidota</taxon>
        <taxon>Cytophagia</taxon>
        <taxon>Cytophagales</taxon>
        <taxon>Reichenbachiellaceae</taxon>
        <taxon>Reichenbachiella</taxon>
    </lineage>
</organism>
<keyword evidence="1" id="KW-0472">Membrane</keyword>
<feature type="transmembrane region" description="Helical" evidence="1">
    <location>
        <begin position="368"/>
        <end position="387"/>
    </location>
</feature>
<gene>
    <name evidence="2" type="ORF">N7U62_11685</name>
</gene>
<accession>A0ABT3CUN6</accession>
<keyword evidence="1" id="KW-1133">Transmembrane helix</keyword>